<organism evidence="5 6">
    <name type="scientific">Diacronema lutheri</name>
    <name type="common">Unicellular marine alga</name>
    <name type="synonym">Monochrysis lutheri</name>
    <dbReference type="NCBI Taxonomy" id="2081491"/>
    <lineage>
        <taxon>Eukaryota</taxon>
        <taxon>Haptista</taxon>
        <taxon>Haptophyta</taxon>
        <taxon>Pavlovophyceae</taxon>
        <taxon>Pavlovales</taxon>
        <taxon>Pavlovaceae</taxon>
        <taxon>Diacronema</taxon>
    </lineage>
</organism>
<dbReference type="EMBL" id="JAGTXO010000001">
    <property type="protein sequence ID" value="KAG8470844.1"/>
    <property type="molecule type" value="Genomic_DNA"/>
</dbReference>
<dbReference type="GO" id="GO:0052751">
    <property type="term" value="F:GDP-mannose hydrolase activity"/>
    <property type="evidence" value="ECO:0007669"/>
    <property type="project" value="TreeGrafter"/>
</dbReference>
<gene>
    <name evidence="5" type="ORF">KFE25_009265</name>
</gene>
<dbReference type="Proteomes" id="UP000751190">
    <property type="component" value="Unassembled WGS sequence"/>
</dbReference>
<comment type="cofactor">
    <cofactor evidence="1">
        <name>Mg(2+)</name>
        <dbReference type="ChEBI" id="CHEBI:18420"/>
    </cofactor>
</comment>
<proteinExistence type="predicted"/>
<evidence type="ECO:0008006" key="7">
    <source>
        <dbReference type="Google" id="ProtNLM"/>
    </source>
</evidence>
<evidence type="ECO:0000256" key="4">
    <source>
        <dbReference type="ARBA" id="ARBA00022842"/>
    </source>
</evidence>
<evidence type="ECO:0000256" key="3">
    <source>
        <dbReference type="ARBA" id="ARBA00022801"/>
    </source>
</evidence>
<evidence type="ECO:0000256" key="1">
    <source>
        <dbReference type="ARBA" id="ARBA00001946"/>
    </source>
</evidence>
<name>A0A8J6CFM0_DIALT</name>
<dbReference type="GO" id="GO:0046872">
    <property type="term" value="F:metal ion binding"/>
    <property type="evidence" value="ECO:0007669"/>
    <property type="project" value="UniProtKB-KW"/>
</dbReference>
<dbReference type="PANTHER" id="PTHR31835">
    <property type="entry name" value="URIDINE DIPHOSPHATE GLUCOSE PYROPHOSPHATASE"/>
    <property type="match status" value="1"/>
</dbReference>
<dbReference type="InterPro" id="IPR015797">
    <property type="entry name" value="NUDIX_hydrolase-like_dom_sf"/>
</dbReference>
<accession>A0A8J6CFM0</accession>
<keyword evidence="3" id="KW-0378">Hydrolase</keyword>
<dbReference type="OMA" id="LCTDDGQ"/>
<protein>
    <recommendedName>
        <fullName evidence="7">Nudix hydrolase domain-containing protein</fullName>
    </recommendedName>
</protein>
<evidence type="ECO:0000313" key="6">
    <source>
        <dbReference type="Proteomes" id="UP000751190"/>
    </source>
</evidence>
<sequence length="305" mass="32052">MAAVSVAMREWRLLFTLRDLATPASARGLSRAAVRVETGTLYARAPHSTDAAIADVWASRLSANARLFDAPKYRLASVAAAEGACVLRIGLTGYREYIGTHLSPEFSTLVADGERESAAGRGDASMHLSCALGVETVLLTSDGYVVLLRRSRAVATSAGEYNGPSGHPEPEHAVGGLDAGADAIADQLWAAVLAETVEETNVPSDTLSAPVLIGAMVDERRKPDLLFCTSTTLSSAEVLARYRAGAPDAWESSGMIAVPPVPARAGVATRSWDCDAFGVRLTAVTQAAMHCMAIREQLLADAARS</sequence>
<evidence type="ECO:0000313" key="5">
    <source>
        <dbReference type="EMBL" id="KAG8470844.1"/>
    </source>
</evidence>
<dbReference type="SUPFAM" id="SSF55811">
    <property type="entry name" value="Nudix"/>
    <property type="match status" value="1"/>
</dbReference>
<comment type="caution">
    <text evidence="5">The sequence shown here is derived from an EMBL/GenBank/DDBJ whole genome shotgun (WGS) entry which is preliminary data.</text>
</comment>
<keyword evidence="6" id="KW-1185">Reference proteome</keyword>
<dbReference type="AlphaFoldDB" id="A0A8J6CFM0"/>
<dbReference type="InterPro" id="IPR055295">
    <property type="entry name" value="NUDT22/NUDT9-like"/>
</dbReference>
<keyword evidence="2" id="KW-0479">Metal-binding</keyword>
<dbReference type="PANTHER" id="PTHR31835:SF1">
    <property type="entry name" value="URIDINE DIPHOSPHATE GLUCOSE PYROPHOSPHATASE NUDT22"/>
    <property type="match status" value="1"/>
</dbReference>
<keyword evidence="4" id="KW-0460">Magnesium</keyword>
<dbReference type="OrthoDB" id="242473at2759"/>
<evidence type="ECO:0000256" key="2">
    <source>
        <dbReference type="ARBA" id="ARBA00022723"/>
    </source>
</evidence>
<reference evidence="5" key="1">
    <citation type="submission" date="2021-05" db="EMBL/GenBank/DDBJ databases">
        <title>The genome of the haptophyte Pavlova lutheri (Diacronema luteri, Pavlovales) - a model for lipid biosynthesis in eukaryotic algae.</title>
        <authorList>
            <person name="Hulatt C.J."/>
            <person name="Posewitz M.C."/>
        </authorList>
    </citation>
    <scope>NUCLEOTIDE SEQUENCE</scope>
    <source>
        <strain evidence="5">NIVA-4/92</strain>
    </source>
</reference>